<dbReference type="SMART" id="SM01057">
    <property type="entry name" value="Carb_anhydrase"/>
    <property type="match status" value="1"/>
</dbReference>
<evidence type="ECO:0000256" key="3">
    <source>
        <dbReference type="ARBA" id="ARBA00022723"/>
    </source>
</evidence>
<evidence type="ECO:0000259" key="7">
    <source>
        <dbReference type="PROSITE" id="PS51144"/>
    </source>
</evidence>
<dbReference type="AlphaFoldDB" id="A0A4E0QUT2"/>
<feature type="domain" description="Alpha-carbonic anhydrase" evidence="7">
    <location>
        <begin position="22"/>
        <end position="243"/>
    </location>
</feature>
<keyword evidence="9" id="KW-1185">Reference proteome</keyword>
<dbReference type="Proteomes" id="UP000030428">
    <property type="component" value="Unassembled WGS sequence"/>
</dbReference>
<name>A0A4E0QUT2_9GAMM</name>
<proteinExistence type="inferred from homology"/>
<evidence type="ECO:0000256" key="1">
    <source>
        <dbReference type="ARBA" id="ARBA00010718"/>
    </source>
</evidence>
<protein>
    <recommendedName>
        <fullName evidence="2">carbonic anhydrase</fullName>
        <ecNumber evidence="2">4.2.1.1</ecNumber>
    </recommendedName>
</protein>
<dbReference type="InterPro" id="IPR023561">
    <property type="entry name" value="Carbonic_anhydrase_a-class"/>
</dbReference>
<comment type="caution">
    <text evidence="8">The sequence shown here is derived from an EMBL/GenBank/DDBJ whole genome shotgun (WGS) entry which is preliminary data.</text>
</comment>
<dbReference type="InterPro" id="IPR041891">
    <property type="entry name" value="Alpha_CA_prokaryot-like"/>
</dbReference>
<dbReference type="GO" id="GO:0008270">
    <property type="term" value="F:zinc ion binding"/>
    <property type="evidence" value="ECO:0007669"/>
    <property type="project" value="InterPro"/>
</dbReference>
<evidence type="ECO:0000256" key="2">
    <source>
        <dbReference type="ARBA" id="ARBA00012925"/>
    </source>
</evidence>
<sequence length="243" mass="26651">MTACNNNDTAHSDANAKAHSNAHWSYEGETGPSHWGTLSEEYGLCGTGQQQSPIDISESVTADLPPLAFNYSPIPVVIENNGHTIKMTASGTLKIADDEYQLLQFHTHTPSEEAINGKPADMVIHMVHKNAQDQLAVVAVLLEVGETANPLIQTLWDVMPKTVTEPQQHETQIELNQLLPEDKNYYAFEGSLTTPPCSEGVKWMVLKQTVSISAEQLAQYQSVYPKNVRPLQAVNGRQVSSSN</sequence>
<dbReference type="Gene3D" id="3.10.200.10">
    <property type="entry name" value="Alpha carbonic anhydrase"/>
    <property type="match status" value="1"/>
</dbReference>
<comment type="similarity">
    <text evidence="1">Belongs to the alpha-carbonic anhydrase family.</text>
</comment>
<evidence type="ECO:0000256" key="5">
    <source>
        <dbReference type="ARBA" id="ARBA00023239"/>
    </source>
</evidence>
<dbReference type="PANTHER" id="PTHR18952">
    <property type="entry name" value="CARBONIC ANHYDRASE"/>
    <property type="match status" value="1"/>
</dbReference>
<keyword evidence="3" id="KW-0479">Metal-binding</keyword>
<dbReference type="PROSITE" id="PS51144">
    <property type="entry name" value="ALPHA_CA_2"/>
    <property type="match status" value="1"/>
</dbReference>
<evidence type="ECO:0000313" key="9">
    <source>
        <dbReference type="Proteomes" id="UP000030428"/>
    </source>
</evidence>
<evidence type="ECO:0000313" key="8">
    <source>
        <dbReference type="EMBL" id="TGO02865.1"/>
    </source>
</evidence>
<dbReference type="InterPro" id="IPR036398">
    <property type="entry name" value="CA_dom_sf"/>
</dbReference>
<dbReference type="EC" id="4.2.1.1" evidence="2"/>
<dbReference type="InterPro" id="IPR001148">
    <property type="entry name" value="CA_dom"/>
</dbReference>
<dbReference type="EMBL" id="JSZA02000068">
    <property type="protein sequence ID" value="TGO02865.1"/>
    <property type="molecule type" value="Genomic_DNA"/>
</dbReference>
<dbReference type="GO" id="GO:0004089">
    <property type="term" value="F:carbonate dehydratase activity"/>
    <property type="evidence" value="ECO:0007669"/>
    <property type="project" value="UniProtKB-EC"/>
</dbReference>
<gene>
    <name evidence="8" type="ORF">PN36_17730</name>
</gene>
<dbReference type="CDD" id="cd03124">
    <property type="entry name" value="alpha_CA_prokaryotic_like"/>
    <property type="match status" value="1"/>
</dbReference>
<accession>A0A4E0QUT2</accession>
<comment type="catalytic activity">
    <reaction evidence="6">
        <text>hydrogencarbonate + H(+) = CO2 + H2O</text>
        <dbReference type="Rhea" id="RHEA:10748"/>
        <dbReference type="ChEBI" id="CHEBI:15377"/>
        <dbReference type="ChEBI" id="CHEBI:15378"/>
        <dbReference type="ChEBI" id="CHEBI:16526"/>
        <dbReference type="ChEBI" id="CHEBI:17544"/>
        <dbReference type="EC" id="4.2.1.1"/>
    </reaction>
</comment>
<reference evidence="8 9" key="1">
    <citation type="journal article" date="2016" name="Front. Microbiol.">
        <title>Single-Cell (Meta-)Genomics of a Dimorphic Candidatus Thiomargarita nelsonii Reveals Genomic Plasticity.</title>
        <authorList>
            <person name="Flood B.E."/>
            <person name="Fliss P."/>
            <person name="Jones D.S."/>
            <person name="Dick G.J."/>
            <person name="Jain S."/>
            <person name="Kaster A.K."/>
            <person name="Winkel M."/>
            <person name="Mussmann M."/>
            <person name="Bailey J."/>
        </authorList>
    </citation>
    <scope>NUCLEOTIDE SEQUENCE [LARGE SCALE GENOMIC DNA]</scope>
    <source>
        <strain evidence="8">Hydrate Ridge</strain>
    </source>
</reference>
<keyword evidence="5" id="KW-0456">Lyase</keyword>
<evidence type="ECO:0000256" key="6">
    <source>
        <dbReference type="ARBA" id="ARBA00048348"/>
    </source>
</evidence>
<dbReference type="PANTHER" id="PTHR18952:SF265">
    <property type="entry name" value="CARBONIC ANHYDRASE"/>
    <property type="match status" value="1"/>
</dbReference>
<keyword evidence="4" id="KW-0862">Zinc</keyword>
<dbReference type="Pfam" id="PF00194">
    <property type="entry name" value="Carb_anhydrase"/>
    <property type="match status" value="1"/>
</dbReference>
<organism evidence="8 9">
    <name type="scientific">Candidatus Thiomargarita nelsonii</name>
    <dbReference type="NCBI Taxonomy" id="1003181"/>
    <lineage>
        <taxon>Bacteria</taxon>
        <taxon>Pseudomonadati</taxon>
        <taxon>Pseudomonadota</taxon>
        <taxon>Gammaproteobacteria</taxon>
        <taxon>Thiotrichales</taxon>
        <taxon>Thiotrichaceae</taxon>
        <taxon>Thiomargarita</taxon>
    </lineage>
</organism>
<evidence type="ECO:0000256" key="4">
    <source>
        <dbReference type="ARBA" id="ARBA00022833"/>
    </source>
</evidence>
<dbReference type="SUPFAM" id="SSF51069">
    <property type="entry name" value="Carbonic anhydrase"/>
    <property type="match status" value="1"/>
</dbReference>